<feature type="binding site" evidence="5">
    <location>
        <position position="241"/>
    </location>
    <ligand>
        <name>pyridoxal 5'-phosphate</name>
        <dbReference type="ChEBI" id="CHEBI:597326"/>
    </ligand>
</feature>
<feature type="binding site" evidence="5">
    <location>
        <position position="323"/>
    </location>
    <ligand>
        <name>substrate</name>
    </ligand>
</feature>
<keyword evidence="4 5" id="KW-0456">Lyase</keyword>
<dbReference type="InterPro" id="IPR002986">
    <property type="entry name" value="DAP_deCOOHase_LysA"/>
</dbReference>
<dbReference type="PANTHER" id="PTHR43727:SF2">
    <property type="entry name" value="GROUP IV DECARBOXYLASE"/>
    <property type="match status" value="1"/>
</dbReference>
<comment type="subunit">
    <text evidence="5">Homodimer.</text>
</comment>
<evidence type="ECO:0000256" key="5">
    <source>
        <dbReference type="HAMAP-Rule" id="MF_02120"/>
    </source>
</evidence>
<dbReference type="GO" id="GO:0030170">
    <property type="term" value="F:pyridoxal phosphate binding"/>
    <property type="evidence" value="ECO:0007669"/>
    <property type="project" value="UniProtKB-UniRule"/>
</dbReference>
<feature type="binding site" evidence="5">
    <location>
        <position position="327"/>
    </location>
    <ligand>
        <name>substrate</name>
    </ligand>
</feature>
<organism evidence="10 11">
    <name type="scientific">Ornatilinea apprima</name>
    <dbReference type="NCBI Taxonomy" id="1134406"/>
    <lineage>
        <taxon>Bacteria</taxon>
        <taxon>Bacillati</taxon>
        <taxon>Chloroflexota</taxon>
        <taxon>Anaerolineae</taxon>
        <taxon>Anaerolineales</taxon>
        <taxon>Anaerolineaceae</taxon>
        <taxon>Ornatilinea</taxon>
    </lineage>
</organism>
<dbReference type="InterPro" id="IPR000183">
    <property type="entry name" value="Orn/DAP/Arg_de-COase"/>
</dbReference>
<comment type="similarity">
    <text evidence="5">Belongs to the Orn/Lys/Arg decarboxylase class-II family. LysA subfamily.</text>
</comment>
<comment type="caution">
    <text evidence="10">The sequence shown here is derived from an EMBL/GenBank/DDBJ whole genome shotgun (WGS) entry which is preliminary data.</text>
</comment>
<keyword evidence="5 8" id="KW-0457">Lysine biosynthesis</keyword>
<dbReference type="SUPFAM" id="SSF51419">
    <property type="entry name" value="PLP-binding barrel"/>
    <property type="match status" value="1"/>
</dbReference>
<evidence type="ECO:0000256" key="8">
    <source>
        <dbReference type="RuleBase" id="RU003738"/>
    </source>
</evidence>
<feature type="binding site" evidence="5">
    <location>
        <position position="383"/>
    </location>
    <ligand>
        <name>pyridoxal 5'-phosphate</name>
        <dbReference type="ChEBI" id="CHEBI:597326"/>
    </ligand>
</feature>
<evidence type="ECO:0000256" key="2">
    <source>
        <dbReference type="ARBA" id="ARBA00022793"/>
    </source>
</evidence>
<dbReference type="Pfam" id="PF02784">
    <property type="entry name" value="Orn_Arg_deC_N"/>
    <property type="match status" value="1"/>
</dbReference>
<sequence>MSYQRDSAGRMQIAGCDVNALCDQWGTPLYLLDGRTVREQAASLARWGAAHYAGKFTVAYASKAYLSLKFAEKLAAMPVGIDTVSLGEMKIARKAGFDGERVHLHGNGKTEAELRFALEWGIDAIVVDSPEELQFLARLAENRQTQARIWLRITPGVDVDTHPHVQTGQTGSKFGISIPDGQAEALIRQALGEPWLALTGLHIHLGSQIFDAAPYQKAVEQLCLLAERAGYIPQKISTGGGWGVRYVPQHAENDGERWIRAVSETLMMESGKRGWPLPELVLEPGRWMAARAGVAVYSVTTSKTNGEGVYVIALDGGMADNPRPAMYSASYIAELAAREMPEARRESMLVGKFCETGDILIPSIQMPEVRRGERIAMPAAGAYQISMASNYNLAARPAVLWLEDGKAEVLQQREDPGERGYWMGE</sequence>
<evidence type="ECO:0000256" key="7">
    <source>
        <dbReference type="PIRSR" id="PIRSR600183-50"/>
    </source>
</evidence>
<evidence type="ECO:0000256" key="3">
    <source>
        <dbReference type="ARBA" id="ARBA00022898"/>
    </source>
</evidence>
<dbReference type="NCBIfam" id="TIGR01048">
    <property type="entry name" value="lysA"/>
    <property type="match status" value="1"/>
</dbReference>
<evidence type="ECO:0000313" key="11">
    <source>
        <dbReference type="Proteomes" id="UP000050417"/>
    </source>
</evidence>
<comment type="cofactor">
    <cofactor evidence="1 5 7 8">
        <name>pyridoxal 5'-phosphate</name>
        <dbReference type="ChEBI" id="CHEBI:597326"/>
    </cofactor>
</comment>
<feature type="modified residue" description="N6-(pyridoxal phosphate)lysine" evidence="5 7">
    <location>
        <position position="63"/>
    </location>
</feature>
<feature type="binding site" evidence="5">
    <location>
        <position position="286"/>
    </location>
    <ligand>
        <name>substrate</name>
    </ligand>
</feature>
<feature type="binding site" evidence="5">
    <location>
        <begin position="283"/>
        <end position="286"/>
    </location>
    <ligand>
        <name>pyridoxal 5'-phosphate</name>
        <dbReference type="ChEBI" id="CHEBI:597326"/>
    </ligand>
</feature>
<dbReference type="InterPro" id="IPR009006">
    <property type="entry name" value="Ala_racemase/Decarboxylase_C"/>
</dbReference>
<keyword evidence="5" id="KW-0028">Amino-acid biosynthesis</keyword>
<dbReference type="PATRIC" id="fig|1134406.4.peg.3027"/>
<gene>
    <name evidence="5" type="primary">lysA</name>
    <name evidence="10" type="ORF">ADN00_18590</name>
</gene>
<dbReference type="GO" id="GO:0009089">
    <property type="term" value="P:lysine biosynthetic process via diaminopimelate"/>
    <property type="evidence" value="ECO:0007669"/>
    <property type="project" value="UniProtKB-UniRule"/>
</dbReference>
<feature type="binding site" evidence="5">
    <location>
        <position position="355"/>
    </location>
    <ligand>
        <name>substrate</name>
    </ligand>
</feature>
<dbReference type="HAMAP" id="MF_02120">
    <property type="entry name" value="LysA"/>
    <property type="match status" value="1"/>
</dbReference>
<dbReference type="FunFam" id="3.20.20.10:FF:000003">
    <property type="entry name" value="Diaminopimelate decarboxylase"/>
    <property type="match status" value="1"/>
</dbReference>
<evidence type="ECO:0000256" key="6">
    <source>
        <dbReference type="NCBIfam" id="TIGR01048"/>
    </source>
</evidence>
<keyword evidence="11" id="KW-1185">Reference proteome</keyword>
<dbReference type="InterPro" id="IPR029066">
    <property type="entry name" value="PLP-binding_barrel"/>
</dbReference>
<dbReference type="PRINTS" id="PR01179">
    <property type="entry name" value="ODADCRBXLASE"/>
</dbReference>
<evidence type="ECO:0000313" key="10">
    <source>
        <dbReference type="EMBL" id="KPL70170.1"/>
    </source>
</evidence>
<dbReference type="EC" id="4.1.1.20" evidence="5 6"/>
<dbReference type="UniPathway" id="UPA00034">
    <property type="reaction ID" value="UER00027"/>
</dbReference>
<dbReference type="STRING" id="1134406.ADN00_18590"/>
<protein>
    <recommendedName>
        <fullName evidence="5 6">Diaminopimelate decarboxylase</fullName>
        <shortName evidence="5">DAP decarboxylase</shortName>
        <shortName evidence="5">DAPDC</shortName>
        <ecNumber evidence="5 6">4.1.1.20</ecNumber>
    </recommendedName>
</protein>
<feature type="active site" description="Proton donor" evidence="7">
    <location>
        <position position="354"/>
    </location>
</feature>
<dbReference type="EMBL" id="LGCL01000045">
    <property type="protein sequence ID" value="KPL70170.1"/>
    <property type="molecule type" value="Genomic_DNA"/>
</dbReference>
<dbReference type="PRINTS" id="PR01181">
    <property type="entry name" value="DAPDCRBXLASE"/>
</dbReference>
<dbReference type="Gene3D" id="2.40.37.10">
    <property type="entry name" value="Lyase, Ornithine Decarboxylase, Chain A, domain 1"/>
    <property type="match status" value="1"/>
</dbReference>
<dbReference type="AlphaFoldDB" id="A0A0N8GKN2"/>
<evidence type="ECO:0000259" key="9">
    <source>
        <dbReference type="Pfam" id="PF02784"/>
    </source>
</evidence>
<keyword evidence="3 5" id="KW-0663">Pyridoxal phosphate</keyword>
<dbReference type="CDD" id="cd06828">
    <property type="entry name" value="PLPDE_III_DapDC"/>
    <property type="match status" value="1"/>
</dbReference>
<proteinExistence type="inferred from homology"/>
<name>A0A0N8GKN2_9CHLR</name>
<dbReference type="Proteomes" id="UP000050417">
    <property type="component" value="Unassembled WGS sequence"/>
</dbReference>
<accession>A0A0N8GKN2</accession>
<comment type="catalytic activity">
    <reaction evidence="5 8">
        <text>meso-2,6-diaminopimelate + H(+) = L-lysine + CO2</text>
        <dbReference type="Rhea" id="RHEA:15101"/>
        <dbReference type="ChEBI" id="CHEBI:15378"/>
        <dbReference type="ChEBI" id="CHEBI:16526"/>
        <dbReference type="ChEBI" id="CHEBI:32551"/>
        <dbReference type="ChEBI" id="CHEBI:57791"/>
        <dbReference type="EC" id="4.1.1.20"/>
    </reaction>
</comment>
<feature type="domain" description="Orn/DAP/Arg decarboxylase 2 N-terminal" evidence="9">
    <location>
        <begin position="53"/>
        <end position="290"/>
    </location>
</feature>
<feature type="binding site" evidence="5">
    <location>
        <position position="383"/>
    </location>
    <ligand>
        <name>substrate</name>
    </ligand>
</feature>
<dbReference type="Gene3D" id="3.20.20.10">
    <property type="entry name" value="Alanine racemase"/>
    <property type="match status" value="1"/>
</dbReference>
<dbReference type="SUPFAM" id="SSF50621">
    <property type="entry name" value="Alanine racemase C-terminal domain-like"/>
    <property type="match status" value="1"/>
</dbReference>
<dbReference type="PANTHER" id="PTHR43727">
    <property type="entry name" value="DIAMINOPIMELATE DECARBOXYLASE"/>
    <property type="match status" value="1"/>
</dbReference>
<comment type="function">
    <text evidence="5">Specifically catalyzes the decarboxylation of meso-diaminopimelate (meso-DAP) to L-lysine.</text>
</comment>
<dbReference type="GO" id="GO:0008836">
    <property type="term" value="F:diaminopimelate decarboxylase activity"/>
    <property type="evidence" value="ECO:0007669"/>
    <property type="project" value="UniProtKB-UniRule"/>
</dbReference>
<reference evidence="10 11" key="1">
    <citation type="submission" date="2015-07" db="EMBL/GenBank/DDBJ databases">
        <title>Genome sequence of Ornatilinea apprima DSM 23815.</title>
        <authorList>
            <person name="Hemp J."/>
            <person name="Ward L.M."/>
            <person name="Pace L.A."/>
            <person name="Fischer W.W."/>
        </authorList>
    </citation>
    <scope>NUCLEOTIDE SEQUENCE [LARGE SCALE GENOMIC DNA]</scope>
    <source>
        <strain evidence="10 11">P3M-1</strain>
    </source>
</reference>
<comment type="pathway">
    <text evidence="5 8">Amino-acid biosynthesis; L-lysine biosynthesis via DAP pathway; L-lysine from DL-2,6-diaminopimelate: step 1/1.</text>
</comment>
<evidence type="ECO:0000256" key="1">
    <source>
        <dbReference type="ARBA" id="ARBA00001933"/>
    </source>
</evidence>
<dbReference type="InterPro" id="IPR022644">
    <property type="entry name" value="De-COase2_N"/>
</dbReference>
<keyword evidence="2 5" id="KW-0210">Decarboxylase</keyword>
<evidence type="ECO:0000256" key="4">
    <source>
        <dbReference type="ARBA" id="ARBA00023239"/>
    </source>
</evidence>